<dbReference type="PANTHER" id="PTHR43537:SF5">
    <property type="entry name" value="UXU OPERON TRANSCRIPTIONAL REGULATOR"/>
    <property type="match status" value="1"/>
</dbReference>
<dbReference type="AlphaFoldDB" id="A0A346AZB6"/>
<dbReference type="RefSeq" id="WP_107196064.1">
    <property type="nucleotide sequence ID" value="NZ_CP029462.1"/>
</dbReference>
<dbReference type="Gene3D" id="1.10.10.10">
    <property type="entry name" value="Winged helix-like DNA-binding domain superfamily/Winged helix DNA-binding domain"/>
    <property type="match status" value="1"/>
</dbReference>
<dbReference type="GO" id="GO:0003677">
    <property type="term" value="F:DNA binding"/>
    <property type="evidence" value="ECO:0007669"/>
    <property type="project" value="UniProtKB-KW"/>
</dbReference>
<dbReference type="InterPro" id="IPR000524">
    <property type="entry name" value="Tscrpt_reg_HTH_GntR"/>
</dbReference>
<keyword evidence="2" id="KW-0238">DNA-binding</keyword>
<dbReference type="GO" id="GO:0003700">
    <property type="term" value="F:DNA-binding transcription factor activity"/>
    <property type="evidence" value="ECO:0007669"/>
    <property type="project" value="InterPro"/>
</dbReference>
<dbReference type="InterPro" id="IPR011711">
    <property type="entry name" value="GntR_C"/>
</dbReference>
<dbReference type="KEGG" id="meg:DKB62_06355"/>
<gene>
    <name evidence="5" type="ORF">DKB62_06355</name>
</gene>
<dbReference type="EMBL" id="CP029462">
    <property type="protein sequence ID" value="AXL21209.1"/>
    <property type="molecule type" value="Genomic_DNA"/>
</dbReference>
<dbReference type="SUPFAM" id="SSF48008">
    <property type="entry name" value="GntR ligand-binding domain-like"/>
    <property type="match status" value="1"/>
</dbReference>
<evidence type="ECO:0000313" key="6">
    <source>
        <dbReference type="Proteomes" id="UP000254337"/>
    </source>
</evidence>
<dbReference type="InterPro" id="IPR008920">
    <property type="entry name" value="TF_FadR/GntR_C"/>
</dbReference>
<dbReference type="PANTHER" id="PTHR43537">
    <property type="entry name" value="TRANSCRIPTIONAL REGULATOR, GNTR FAMILY"/>
    <property type="match status" value="1"/>
</dbReference>
<evidence type="ECO:0000256" key="3">
    <source>
        <dbReference type="ARBA" id="ARBA00023163"/>
    </source>
</evidence>
<keyword evidence="1" id="KW-0805">Transcription regulation</keyword>
<dbReference type="InterPro" id="IPR036388">
    <property type="entry name" value="WH-like_DNA-bd_sf"/>
</dbReference>
<dbReference type="Pfam" id="PF00392">
    <property type="entry name" value="GntR"/>
    <property type="match status" value="1"/>
</dbReference>
<sequence length="235" mass="27473">MDKMSIELLQQQNPFMSLNDITYTILLQEIVCFRIPPGSWINENAIAKQLGISRSPMKYALSRLEKEGYVKKSHKYSVTGFSIKEYTDLKELCFLLESYAAGRAAVAATDTQLEELRELAHQMNDICCRADETPRDILSRTIMDLEYQFHLKLVLFADSPLLSDLYEQIKFKLFRYRSYMIYNPPEGYYDIIATDHLVICDVLALHDRQLAESILRRHLNFFNTHFLKLFHLNSL</sequence>
<evidence type="ECO:0000259" key="4">
    <source>
        <dbReference type="PROSITE" id="PS50949"/>
    </source>
</evidence>
<feature type="domain" description="HTH gntR-type" evidence="4">
    <location>
        <begin position="16"/>
        <end position="86"/>
    </location>
</feature>
<protein>
    <submittedName>
        <fullName evidence="5">GntR family transcriptional regulator</fullName>
    </submittedName>
</protein>
<evidence type="ECO:0000256" key="1">
    <source>
        <dbReference type="ARBA" id="ARBA00023015"/>
    </source>
</evidence>
<organism evidence="5 6">
    <name type="scientific">Megasphaera stantonii</name>
    <dbReference type="NCBI Taxonomy" id="2144175"/>
    <lineage>
        <taxon>Bacteria</taxon>
        <taxon>Bacillati</taxon>
        <taxon>Bacillota</taxon>
        <taxon>Negativicutes</taxon>
        <taxon>Veillonellales</taxon>
        <taxon>Veillonellaceae</taxon>
        <taxon>Megasphaera</taxon>
    </lineage>
</organism>
<dbReference type="Pfam" id="PF07729">
    <property type="entry name" value="FCD"/>
    <property type="match status" value="1"/>
</dbReference>
<dbReference type="SMART" id="SM00895">
    <property type="entry name" value="FCD"/>
    <property type="match status" value="1"/>
</dbReference>
<name>A0A346AZB6_9FIRM</name>
<proteinExistence type="predicted"/>
<keyword evidence="3" id="KW-0804">Transcription</keyword>
<evidence type="ECO:0000313" key="5">
    <source>
        <dbReference type="EMBL" id="AXL21209.1"/>
    </source>
</evidence>
<keyword evidence="6" id="KW-1185">Reference proteome</keyword>
<reference evidence="5 6" key="1">
    <citation type="submission" date="2018-05" db="EMBL/GenBank/DDBJ databases">
        <title>Complete genome sequence of Megasphaera sp. AJH120T, isolated from the ceca of a chicken.</title>
        <authorList>
            <person name="Maki J."/>
            <person name="Looft T."/>
        </authorList>
    </citation>
    <scope>NUCLEOTIDE SEQUENCE [LARGE SCALE GENOMIC DNA]</scope>
    <source>
        <strain evidence="5 6">AJH120</strain>
    </source>
</reference>
<accession>A0A346AZB6</accession>
<dbReference type="Gene3D" id="1.20.120.530">
    <property type="entry name" value="GntR ligand-binding domain-like"/>
    <property type="match status" value="1"/>
</dbReference>
<dbReference type="SUPFAM" id="SSF46785">
    <property type="entry name" value="Winged helix' DNA-binding domain"/>
    <property type="match status" value="1"/>
</dbReference>
<dbReference type="InterPro" id="IPR036390">
    <property type="entry name" value="WH_DNA-bd_sf"/>
</dbReference>
<dbReference type="OrthoDB" id="1625652at2"/>
<evidence type="ECO:0000256" key="2">
    <source>
        <dbReference type="ARBA" id="ARBA00023125"/>
    </source>
</evidence>
<dbReference type="Proteomes" id="UP000254337">
    <property type="component" value="Chromosome"/>
</dbReference>
<dbReference type="PROSITE" id="PS50949">
    <property type="entry name" value="HTH_GNTR"/>
    <property type="match status" value="1"/>
</dbReference>